<keyword evidence="3" id="KW-1185">Reference proteome</keyword>
<keyword evidence="1" id="KW-0802">TPR repeat</keyword>
<accession>A0A9X3SQW1</accession>
<evidence type="ECO:0000256" key="1">
    <source>
        <dbReference type="PROSITE-ProRule" id="PRU00339"/>
    </source>
</evidence>
<dbReference type="PANTHER" id="PTHR10098">
    <property type="entry name" value="RAPSYN-RELATED"/>
    <property type="match status" value="1"/>
</dbReference>
<sequence>MGWVLAEQGRLAEAERSFHLALELSDDELGHVRAVTLNGLGYVCFDQGRLAEAAEYFGAALRINQKTGRQKSLLANRSNLGMVLRQLGHESAAEEHLRAALDGHRRTSNINGELAALEELSLLHAQRGHSAAAVSAAEQGYDLAVIARDQRAQAALLIAFGEAKLGAGDVPSAQEAFQRVLALAEEFPFLTTRATIGTANALLALGGNAGARRHVERALEEARRRGYVVLEADALSTQARCVATEDPAAAARLAAAAVTLYRAAGAEPMAARVETEHSRQSQ</sequence>
<organism evidence="2 3">
    <name type="scientific">Glycomyces luteolus</name>
    <dbReference type="NCBI Taxonomy" id="2670330"/>
    <lineage>
        <taxon>Bacteria</taxon>
        <taxon>Bacillati</taxon>
        <taxon>Actinomycetota</taxon>
        <taxon>Actinomycetes</taxon>
        <taxon>Glycomycetales</taxon>
        <taxon>Glycomycetaceae</taxon>
        <taxon>Glycomyces</taxon>
    </lineage>
</organism>
<dbReference type="Proteomes" id="UP001146067">
    <property type="component" value="Unassembled WGS sequence"/>
</dbReference>
<name>A0A9X3SQW1_9ACTN</name>
<dbReference type="AlphaFoldDB" id="A0A9X3SQW1"/>
<reference evidence="2" key="1">
    <citation type="submission" date="2022-12" db="EMBL/GenBank/DDBJ databases">
        <title>Gycomyces niveus sp.nov.,a novel actinomycete isolated from soil in Shouguan.</title>
        <authorList>
            <person name="Yang X."/>
        </authorList>
    </citation>
    <scope>NUCLEOTIDE SEQUENCE</scope>
    <source>
        <strain evidence="2">NEAU-A15</strain>
    </source>
</reference>
<gene>
    <name evidence="2" type="ORF">O1R50_15100</name>
</gene>
<dbReference type="Pfam" id="PF13424">
    <property type="entry name" value="TPR_12"/>
    <property type="match status" value="1"/>
</dbReference>
<dbReference type="EMBL" id="JAPZVP010000011">
    <property type="protein sequence ID" value="MDA1360957.1"/>
    <property type="molecule type" value="Genomic_DNA"/>
</dbReference>
<protein>
    <submittedName>
        <fullName evidence="2">Tetratricopeptide repeat protein</fullName>
    </submittedName>
</protein>
<dbReference type="PROSITE" id="PS50005">
    <property type="entry name" value="TPR"/>
    <property type="match status" value="1"/>
</dbReference>
<evidence type="ECO:0000313" key="2">
    <source>
        <dbReference type="EMBL" id="MDA1360957.1"/>
    </source>
</evidence>
<dbReference type="Gene3D" id="1.25.40.10">
    <property type="entry name" value="Tetratricopeptide repeat domain"/>
    <property type="match status" value="2"/>
</dbReference>
<dbReference type="SUPFAM" id="SSF48452">
    <property type="entry name" value="TPR-like"/>
    <property type="match status" value="1"/>
</dbReference>
<feature type="repeat" description="TPR" evidence="1">
    <location>
        <begin position="34"/>
        <end position="67"/>
    </location>
</feature>
<dbReference type="SMART" id="SM00028">
    <property type="entry name" value="TPR"/>
    <property type="match status" value="2"/>
</dbReference>
<evidence type="ECO:0000313" key="3">
    <source>
        <dbReference type="Proteomes" id="UP001146067"/>
    </source>
</evidence>
<proteinExistence type="predicted"/>
<comment type="caution">
    <text evidence="2">The sequence shown here is derived from an EMBL/GenBank/DDBJ whole genome shotgun (WGS) entry which is preliminary data.</text>
</comment>
<dbReference type="PANTHER" id="PTHR10098:SF108">
    <property type="entry name" value="TETRATRICOPEPTIDE REPEAT PROTEIN 28"/>
    <property type="match status" value="1"/>
</dbReference>
<dbReference type="InterPro" id="IPR019734">
    <property type="entry name" value="TPR_rpt"/>
</dbReference>
<dbReference type="InterPro" id="IPR011990">
    <property type="entry name" value="TPR-like_helical_dom_sf"/>
</dbReference>